<feature type="non-terminal residue" evidence="1">
    <location>
        <position position="205"/>
    </location>
</feature>
<organism evidence="1">
    <name type="scientific">marine metagenome</name>
    <dbReference type="NCBI Taxonomy" id="408172"/>
    <lineage>
        <taxon>unclassified sequences</taxon>
        <taxon>metagenomes</taxon>
        <taxon>ecological metagenomes</taxon>
    </lineage>
</organism>
<sequence length="205" mass="23150">MVFFQLCKKYLFVCTLTLSTILISQPSPEFDPFDWVTYRKTGGIQSITEGFTYIYFGTEEGGILRYHTFQNQFDDPITEAQGLSSNRIMAVHFDSETGTLWAATKNGLNYSFTREGNWTSISYGNLALPKRVTIYRIGSSNAYIWIDAGSSFLKLDRIAGISLGVFTIPDEEDIRWSSRSIYGGIHIPEEIANFTVTEGWLLNGN</sequence>
<accession>A0A382RSU9</accession>
<dbReference type="AlphaFoldDB" id="A0A382RSU9"/>
<proteinExistence type="predicted"/>
<dbReference type="EMBL" id="UINC01123626">
    <property type="protein sequence ID" value="SVD00225.1"/>
    <property type="molecule type" value="Genomic_DNA"/>
</dbReference>
<dbReference type="Gene3D" id="2.130.10.10">
    <property type="entry name" value="YVTN repeat-like/Quinoprotein amine dehydrogenase"/>
    <property type="match status" value="1"/>
</dbReference>
<evidence type="ECO:0000313" key="1">
    <source>
        <dbReference type="EMBL" id="SVD00225.1"/>
    </source>
</evidence>
<reference evidence="1" key="1">
    <citation type="submission" date="2018-05" db="EMBL/GenBank/DDBJ databases">
        <authorList>
            <person name="Lanie J.A."/>
            <person name="Ng W.-L."/>
            <person name="Kazmierczak K.M."/>
            <person name="Andrzejewski T.M."/>
            <person name="Davidsen T.M."/>
            <person name="Wayne K.J."/>
            <person name="Tettelin H."/>
            <person name="Glass J.I."/>
            <person name="Rusch D."/>
            <person name="Podicherti R."/>
            <person name="Tsui H.-C.T."/>
            <person name="Winkler M.E."/>
        </authorList>
    </citation>
    <scope>NUCLEOTIDE SEQUENCE</scope>
</reference>
<evidence type="ECO:0008006" key="2">
    <source>
        <dbReference type="Google" id="ProtNLM"/>
    </source>
</evidence>
<protein>
    <recommendedName>
        <fullName evidence="2">Two component regulator three Y domain-containing protein</fullName>
    </recommendedName>
</protein>
<name>A0A382RSU9_9ZZZZ</name>
<gene>
    <name evidence="1" type="ORF">METZ01_LOCUS353079</name>
</gene>
<dbReference type="InterPro" id="IPR015943">
    <property type="entry name" value="WD40/YVTN_repeat-like_dom_sf"/>
</dbReference>